<proteinExistence type="predicted"/>
<dbReference type="EMBL" id="JACVVK020000546">
    <property type="protein sequence ID" value="KAK7466782.1"/>
    <property type="molecule type" value="Genomic_DNA"/>
</dbReference>
<comment type="caution">
    <text evidence="2">The sequence shown here is derived from an EMBL/GenBank/DDBJ whole genome shotgun (WGS) entry which is preliminary data.</text>
</comment>
<gene>
    <name evidence="2" type="ORF">BaRGS_00037147</name>
</gene>
<reference evidence="2 3" key="1">
    <citation type="journal article" date="2023" name="Sci. Data">
        <title>Genome assembly of the Korean intertidal mud-creeper Batillaria attramentaria.</title>
        <authorList>
            <person name="Patra A.K."/>
            <person name="Ho P.T."/>
            <person name="Jun S."/>
            <person name="Lee S.J."/>
            <person name="Kim Y."/>
            <person name="Won Y.J."/>
        </authorList>
    </citation>
    <scope>NUCLEOTIDE SEQUENCE [LARGE SCALE GENOMIC DNA]</scope>
    <source>
        <strain evidence="2">Wonlab-2016</strain>
    </source>
</reference>
<accession>A0ABD0J9R6</accession>
<dbReference type="AlphaFoldDB" id="A0ABD0J9R6"/>
<keyword evidence="3" id="KW-1185">Reference proteome</keyword>
<protein>
    <submittedName>
        <fullName evidence="2">Uncharacterized protein</fullName>
    </submittedName>
</protein>
<sequence>MANPIGNRGLWLVEHMVTPPINNGEFGTFFIRWTQDSLGKQQLLLESPTTYRGNMKLLLLVVLGLVAGVLCQVPDEFLVLEEAGPSDELDAGDLKAYSDKASELLRSMGKSGMVDPSTFDSFEDSPEPYTSLAKSNPDGGFQVSSDLVQLAEDAEPLDFSSKRGRRQIVSSNCVGLPLYHCPHTTRILSWFPIRYGSTVHAICFVPWAARQRVTYATCNCPSCNLTGQRNGRCRPSCYQRRRMLVFCWNFRAQRWTWQWVLRSLPQACSCSTC</sequence>
<feature type="region of interest" description="Disordered" evidence="1">
    <location>
        <begin position="117"/>
        <end position="138"/>
    </location>
</feature>
<organism evidence="2 3">
    <name type="scientific">Batillaria attramentaria</name>
    <dbReference type="NCBI Taxonomy" id="370345"/>
    <lineage>
        <taxon>Eukaryota</taxon>
        <taxon>Metazoa</taxon>
        <taxon>Spiralia</taxon>
        <taxon>Lophotrochozoa</taxon>
        <taxon>Mollusca</taxon>
        <taxon>Gastropoda</taxon>
        <taxon>Caenogastropoda</taxon>
        <taxon>Sorbeoconcha</taxon>
        <taxon>Cerithioidea</taxon>
        <taxon>Batillariidae</taxon>
        <taxon>Batillaria</taxon>
    </lineage>
</organism>
<name>A0ABD0J9R6_9CAEN</name>
<dbReference type="Proteomes" id="UP001519460">
    <property type="component" value="Unassembled WGS sequence"/>
</dbReference>
<evidence type="ECO:0000313" key="3">
    <source>
        <dbReference type="Proteomes" id="UP001519460"/>
    </source>
</evidence>
<evidence type="ECO:0000313" key="2">
    <source>
        <dbReference type="EMBL" id="KAK7466782.1"/>
    </source>
</evidence>
<evidence type="ECO:0000256" key="1">
    <source>
        <dbReference type="SAM" id="MobiDB-lite"/>
    </source>
</evidence>